<dbReference type="Proteomes" id="UP001601992">
    <property type="component" value="Unassembled WGS sequence"/>
</dbReference>
<comment type="caution">
    <text evidence="1">The sequence shown here is derived from an EMBL/GenBank/DDBJ whole genome shotgun (WGS) entry which is preliminary data.</text>
</comment>
<dbReference type="RefSeq" id="WP_040823255.1">
    <property type="nucleotide sequence ID" value="NZ_JBIAQY010000004.1"/>
</dbReference>
<evidence type="ECO:0000313" key="1">
    <source>
        <dbReference type="EMBL" id="MFF3568940.1"/>
    </source>
</evidence>
<accession>A0ABW6S0F4</accession>
<organism evidence="1 2">
    <name type="scientific">Nocardia jiangxiensis</name>
    <dbReference type="NCBI Taxonomy" id="282685"/>
    <lineage>
        <taxon>Bacteria</taxon>
        <taxon>Bacillati</taxon>
        <taxon>Actinomycetota</taxon>
        <taxon>Actinomycetes</taxon>
        <taxon>Mycobacteriales</taxon>
        <taxon>Nocardiaceae</taxon>
        <taxon>Nocardia</taxon>
    </lineage>
</organism>
<name>A0ABW6S0F4_9NOCA</name>
<proteinExistence type="predicted"/>
<protein>
    <submittedName>
        <fullName evidence="1">Uncharacterized protein</fullName>
    </submittedName>
</protein>
<gene>
    <name evidence="1" type="ORF">ACFYXQ_14300</name>
</gene>
<keyword evidence="2" id="KW-1185">Reference proteome</keyword>
<dbReference type="EMBL" id="JBIAQY010000004">
    <property type="protein sequence ID" value="MFF3568940.1"/>
    <property type="molecule type" value="Genomic_DNA"/>
</dbReference>
<reference evidence="1 2" key="1">
    <citation type="submission" date="2024-10" db="EMBL/GenBank/DDBJ databases">
        <title>The Natural Products Discovery Center: Release of the First 8490 Sequenced Strains for Exploring Actinobacteria Biosynthetic Diversity.</title>
        <authorList>
            <person name="Kalkreuter E."/>
            <person name="Kautsar S.A."/>
            <person name="Yang D."/>
            <person name="Bader C.D."/>
            <person name="Teijaro C.N."/>
            <person name="Fluegel L."/>
            <person name="Davis C.M."/>
            <person name="Simpson J.R."/>
            <person name="Lauterbach L."/>
            <person name="Steele A.D."/>
            <person name="Gui C."/>
            <person name="Meng S."/>
            <person name="Li G."/>
            <person name="Viehrig K."/>
            <person name="Ye F."/>
            <person name="Su P."/>
            <person name="Kiefer A.F."/>
            <person name="Nichols A."/>
            <person name="Cepeda A.J."/>
            <person name="Yan W."/>
            <person name="Fan B."/>
            <person name="Jiang Y."/>
            <person name="Adhikari A."/>
            <person name="Zheng C.-J."/>
            <person name="Schuster L."/>
            <person name="Cowan T.M."/>
            <person name="Smanski M.J."/>
            <person name="Chevrette M.G."/>
            <person name="De Carvalho L.P.S."/>
            <person name="Shen B."/>
        </authorList>
    </citation>
    <scope>NUCLEOTIDE SEQUENCE [LARGE SCALE GENOMIC DNA]</scope>
    <source>
        <strain evidence="1 2">NPDC002593</strain>
    </source>
</reference>
<sequence length="89" mass="9321">MGNTDAGVGGIDWQAAANADRPVPDGIVLDDAFAGAEPGPCPAWASNTFATLQSLHLTRGLRDGGVPPHAEVVADRTAEILRMPYPWLN</sequence>
<evidence type="ECO:0000313" key="2">
    <source>
        <dbReference type="Proteomes" id="UP001601992"/>
    </source>
</evidence>